<dbReference type="GO" id="GO:0046872">
    <property type="term" value="F:metal ion binding"/>
    <property type="evidence" value="ECO:0007669"/>
    <property type="project" value="UniProtKB-KW"/>
</dbReference>
<keyword evidence="3" id="KW-0067">ATP-binding</keyword>
<evidence type="ECO:0000256" key="4">
    <source>
        <dbReference type="ARBA" id="ARBA00023004"/>
    </source>
</evidence>
<dbReference type="Pfam" id="PF10609">
    <property type="entry name" value="ParA"/>
    <property type="match status" value="1"/>
</dbReference>
<gene>
    <name evidence="6" type="ORF">LWI28_007795</name>
</gene>
<reference evidence="6" key="2">
    <citation type="submission" date="2023-02" db="EMBL/GenBank/DDBJ databases">
        <authorList>
            <person name="Swenson N.G."/>
            <person name="Wegrzyn J.L."/>
            <person name="Mcevoy S.L."/>
        </authorList>
    </citation>
    <scope>NUCLEOTIDE SEQUENCE</scope>
    <source>
        <strain evidence="6">91603</strain>
        <tissue evidence="6">Leaf</tissue>
    </source>
</reference>
<keyword evidence="2" id="KW-0547">Nucleotide-binding</keyword>
<keyword evidence="5" id="KW-0411">Iron-sulfur</keyword>
<evidence type="ECO:0000256" key="5">
    <source>
        <dbReference type="ARBA" id="ARBA00023014"/>
    </source>
</evidence>
<dbReference type="EMBL" id="JAJSOW010000106">
    <property type="protein sequence ID" value="KAI9160404.1"/>
    <property type="molecule type" value="Genomic_DNA"/>
</dbReference>
<protein>
    <submittedName>
        <fullName evidence="6">Uncharacterized protein</fullName>
    </submittedName>
</protein>
<evidence type="ECO:0000313" key="6">
    <source>
        <dbReference type="EMBL" id="KAI9160404.1"/>
    </source>
</evidence>
<evidence type="ECO:0000313" key="7">
    <source>
        <dbReference type="Proteomes" id="UP001064489"/>
    </source>
</evidence>
<dbReference type="InterPro" id="IPR033756">
    <property type="entry name" value="YlxH/NBP35"/>
</dbReference>
<keyword evidence="1" id="KW-0479">Metal-binding</keyword>
<organism evidence="6 7">
    <name type="scientific">Acer negundo</name>
    <name type="common">Box elder</name>
    <dbReference type="NCBI Taxonomy" id="4023"/>
    <lineage>
        <taxon>Eukaryota</taxon>
        <taxon>Viridiplantae</taxon>
        <taxon>Streptophyta</taxon>
        <taxon>Embryophyta</taxon>
        <taxon>Tracheophyta</taxon>
        <taxon>Spermatophyta</taxon>
        <taxon>Magnoliopsida</taxon>
        <taxon>eudicotyledons</taxon>
        <taxon>Gunneridae</taxon>
        <taxon>Pentapetalae</taxon>
        <taxon>rosids</taxon>
        <taxon>malvids</taxon>
        <taxon>Sapindales</taxon>
        <taxon>Sapindaceae</taxon>
        <taxon>Hippocastanoideae</taxon>
        <taxon>Acereae</taxon>
        <taxon>Acer</taxon>
    </lineage>
</organism>
<keyword evidence="7" id="KW-1185">Reference proteome</keyword>
<dbReference type="Gene3D" id="3.40.50.300">
    <property type="entry name" value="P-loop containing nucleotide triphosphate hydrolases"/>
    <property type="match status" value="1"/>
</dbReference>
<dbReference type="GO" id="GO:0140663">
    <property type="term" value="F:ATP-dependent FeS chaperone activity"/>
    <property type="evidence" value="ECO:0007669"/>
    <property type="project" value="InterPro"/>
</dbReference>
<dbReference type="SUPFAM" id="SSF52540">
    <property type="entry name" value="P-loop containing nucleoside triphosphate hydrolases"/>
    <property type="match status" value="1"/>
</dbReference>
<dbReference type="GO" id="GO:0051536">
    <property type="term" value="F:iron-sulfur cluster binding"/>
    <property type="evidence" value="ECO:0007669"/>
    <property type="project" value="UniProtKB-KW"/>
</dbReference>
<name>A0AAD5NI37_ACENE</name>
<dbReference type="PANTHER" id="PTHR23264">
    <property type="entry name" value="NUCLEOTIDE-BINDING PROTEIN NBP35 YEAST -RELATED"/>
    <property type="match status" value="1"/>
</dbReference>
<evidence type="ECO:0000256" key="3">
    <source>
        <dbReference type="ARBA" id="ARBA00022840"/>
    </source>
</evidence>
<dbReference type="GO" id="GO:0016226">
    <property type="term" value="P:iron-sulfur cluster assembly"/>
    <property type="evidence" value="ECO:0007669"/>
    <property type="project" value="InterPro"/>
</dbReference>
<reference evidence="6" key="1">
    <citation type="journal article" date="2022" name="Plant J.">
        <title>Strategies of tolerance reflected in two North American maple genomes.</title>
        <authorList>
            <person name="McEvoy S.L."/>
            <person name="Sezen U.U."/>
            <person name="Trouern-Trend A."/>
            <person name="McMahon S.M."/>
            <person name="Schaberg P.G."/>
            <person name="Yang J."/>
            <person name="Wegrzyn J.L."/>
            <person name="Swenson N.G."/>
        </authorList>
    </citation>
    <scope>NUCLEOTIDE SEQUENCE</scope>
    <source>
        <strain evidence="6">91603</strain>
    </source>
</reference>
<proteinExistence type="predicted"/>
<evidence type="ECO:0000256" key="2">
    <source>
        <dbReference type="ARBA" id="ARBA00022741"/>
    </source>
</evidence>
<dbReference type="Proteomes" id="UP001064489">
    <property type="component" value="Chromosome 2"/>
</dbReference>
<evidence type="ECO:0000256" key="1">
    <source>
        <dbReference type="ARBA" id="ARBA00022723"/>
    </source>
</evidence>
<accession>A0AAD5NI37</accession>
<comment type="caution">
    <text evidence="6">The sequence shown here is derived from an EMBL/GenBank/DDBJ whole genome shotgun (WGS) entry which is preliminary data.</text>
</comment>
<dbReference type="GO" id="GO:0005524">
    <property type="term" value="F:ATP binding"/>
    <property type="evidence" value="ECO:0007669"/>
    <property type="project" value="UniProtKB-KW"/>
</dbReference>
<dbReference type="AlphaFoldDB" id="A0AAD5NI37"/>
<dbReference type="PANTHER" id="PTHR23264:SF19">
    <property type="entry name" value="CYTOSOLIC FE-S CLUSTER ASSEMBLY FACTOR NUBP2"/>
    <property type="match status" value="1"/>
</dbReference>
<dbReference type="InterPro" id="IPR027417">
    <property type="entry name" value="P-loop_NTPase"/>
</dbReference>
<sequence length="127" mass="14319">MATLEEEGGREVVGKERSRDRWRLEVRFHGGDLRLMEGEVGKSTFSAQLSFASAAMDFQVGLLDIDICGPSIPKMLGLERQDIHRSNPGWSIVCVEFNLHNIKQFLKDVYWGEIDCLVVDAPLGNLR</sequence>
<dbReference type="GO" id="GO:0005829">
    <property type="term" value="C:cytosol"/>
    <property type="evidence" value="ECO:0007669"/>
    <property type="project" value="TreeGrafter"/>
</dbReference>
<keyword evidence="4" id="KW-0408">Iron</keyword>
<dbReference type="InterPro" id="IPR019591">
    <property type="entry name" value="Mrp/NBP35_ATP-bd"/>
</dbReference>